<evidence type="ECO:0000256" key="8">
    <source>
        <dbReference type="ARBA" id="ARBA00023204"/>
    </source>
</evidence>
<evidence type="ECO:0000256" key="7">
    <source>
        <dbReference type="ARBA" id="ARBA00023004"/>
    </source>
</evidence>
<dbReference type="GO" id="GO:0032451">
    <property type="term" value="F:demethylase activity"/>
    <property type="evidence" value="ECO:0007669"/>
    <property type="project" value="UniProtKB-ARBA"/>
</dbReference>
<dbReference type="InterPro" id="IPR037151">
    <property type="entry name" value="AlkB-like_sf"/>
</dbReference>
<keyword evidence="8" id="KW-0234">DNA repair</keyword>
<evidence type="ECO:0000256" key="3">
    <source>
        <dbReference type="ARBA" id="ARBA00022763"/>
    </source>
</evidence>
<evidence type="ECO:0000313" key="10">
    <source>
        <dbReference type="EMBL" id="SHF78448.1"/>
    </source>
</evidence>
<comment type="cofactor">
    <cofactor evidence="1">
        <name>Fe(2+)</name>
        <dbReference type="ChEBI" id="CHEBI:29033"/>
    </cofactor>
</comment>
<dbReference type="GO" id="GO:0006307">
    <property type="term" value="P:DNA alkylation repair"/>
    <property type="evidence" value="ECO:0007669"/>
    <property type="project" value="InterPro"/>
</dbReference>
<dbReference type="SUPFAM" id="SSF51197">
    <property type="entry name" value="Clavaminate synthase-like"/>
    <property type="match status" value="1"/>
</dbReference>
<dbReference type="InterPro" id="IPR027450">
    <property type="entry name" value="AlkB-like"/>
</dbReference>
<keyword evidence="3" id="KW-0227">DNA damage</keyword>
<dbReference type="EMBL" id="FQVQ01000019">
    <property type="protein sequence ID" value="SHF78448.1"/>
    <property type="molecule type" value="Genomic_DNA"/>
</dbReference>
<gene>
    <name evidence="10" type="ORF">SAMN05444377_11935</name>
</gene>
<dbReference type="InterPro" id="IPR032854">
    <property type="entry name" value="ALKBH3"/>
</dbReference>
<dbReference type="InterPro" id="IPR005123">
    <property type="entry name" value="Oxoglu/Fe-dep_dioxygenase_dom"/>
</dbReference>
<keyword evidence="4" id="KW-0460">Magnesium</keyword>
<keyword evidence="7" id="KW-0408">Iron</keyword>
<keyword evidence="11" id="KW-1185">Reference proteome</keyword>
<keyword evidence="6" id="KW-0560">Oxidoreductase</keyword>
<dbReference type="RefSeq" id="WP_073365189.1">
    <property type="nucleotide sequence ID" value="NZ_FQVQ01000019.1"/>
</dbReference>
<organism evidence="10 11">
    <name type="scientific">Flavobacterium fontis</name>
    <dbReference type="NCBI Taxonomy" id="1124188"/>
    <lineage>
        <taxon>Bacteria</taxon>
        <taxon>Pseudomonadati</taxon>
        <taxon>Bacteroidota</taxon>
        <taxon>Flavobacteriia</taxon>
        <taxon>Flavobacteriales</taxon>
        <taxon>Flavobacteriaceae</taxon>
        <taxon>Flavobacterium</taxon>
    </lineage>
</organism>
<sequence>MALFDLHEPIHFSVPDADLCLYPNFIARDKAQEYFDLLYAQTPWRNDPITVFGKTHPQPRLTALYGHEGKPYAYSNVVMQPHPWTPLLTYLKEEVEQIAHTQFTTVLLNLYRNGQDSNGWHADNEKELGRNPIIASLSFGAERAFHLQHNTLREEKLKIPLTAGSLLLMQGTTQHYWKHQIPKTARPVGPRINLTFRTLK</sequence>
<dbReference type="PANTHER" id="PTHR31212">
    <property type="entry name" value="ALPHA-KETOGLUTARATE-DEPENDENT DIOXYGENASE ALKB HOMOLOG 3"/>
    <property type="match status" value="1"/>
</dbReference>
<dbReference type="Proteomes" id="UP000184147">
    <property type="component" value="Unassembled WGS sequence"/>
</dbReference>
<feature type="domain" description="Fe2OG dioxygenase" evidence="9">
    <location>
        <begin position="102"/>
        <end position="200"/>
    </location>
</feature>
<evidence type="ECO:0000256" key="4">
    <source>
        <dbReference type="ARBA" id="ARBA00022842"/>
    </source>
</evidence>
<protein>
    <submittedName>
        <fullName evidence="10">Alkylated DNA repair dioxygenase AlkB</fullName>
    </submittedName>
</protein>
<dbReference type="FunFam" id="2.60.120.590:FF:000004">
    <property type="entry name" value="DNA oxidative demethylase ALKBH2"/>
    <property type="match status" value="1"/>
</dbReference>
<evidence type="ECO:0000313" key="11">
    <source>
        <dbReference type="Proteomes" id="UP000184147"/>
    </source>
</evidence>
<dbReference type="GO" id="GO:0051213">
    <property type="term" value="F:dioxygenase activity"/>
    <property type="evidence" value="ECO:0007669"/>
    <property type="project" value="UniProtKB-KW"/>
</dbReference>
<keyword evidence="5 10" id="KW-0223">Dioxygenase</keyword>
<dbReference type="GO" id="GO:0016787">
    <property type="term" value="F:hydrolase activity"/>
    <property type="evidence" value="ECO:0007669"/>
    <property type="project" value="UniProtKB-ARBA"/>
</dbReference>
<proteinExistence type="predicted"/>
<accession>A0A1M5EGS6</accession>
<dbReference type="AlphaFoldDB" id="A0A1M5EGS6"/>
<dbReference type="GO" id="GO:0046872">
    <property type="term" value="F:metal ion binding"/>
    <property type="evidence" value="ECO:0007669"/>
    <property type="project" value="UniProtKB-KW"/>
</dbReference>
<dbReference type="STRING" id="1124188.SAMN05444377_11935"/>
<evidence type="ECO:0000259" key="9">
    <source>
        <dbReference type="PROSITE" id="PS51471"/>
    </source>
</evidence>
<name>A0A1M5EGS6_9FLAO</name>
<dbReference type="Gene3D" id="2.60.120.590">
    <property type="entry name" value="Alpha-ketoglutarate-dependent dioxygenase AlkB-like"/>
    <property type="match status" value="1"/>
</dbReference>
<dbReference type="PANTHER" id="PTHR31212:SF4">
    <property type="entry name" value="ALPHA-KETOGLUTARATE-DEPENDENT DIOXYGENASE ALKB HOMOLOG 3"/>
    <property type="match status" value="1"/>
</dbReference>
<keyword evidence="2" id="KW-0479">Metal-binding</keyword>
<evidence type="ECO:0000256" key="6">
    <source>
        <dbReference type="ARBA" id="ARBA00023002"/>
    </source>
</evidence>
<dbReference type="PROSITE" id="PS51471">
    <property type="entry name" value="FE2OG_OXY"/>
    <property type="match status" value="1"/>
</dbReference>
<evidence type="ECO:0000256" key="1">
    <source>
        <dbReference type="ARBA" id="ARBA00001954"/>
    </source>
</evidence>
<dbReference type="Pfam" id="PF13532">
    <property type="entry name" value="2OG-FeII_Oxy_2"/>
    <property type="match status" value="1"/>
</dbReference>
<evidence type="ECO:0000256" key="5">
    <source>
        <dbReference type="ARBA" id="ARBA00022964"/>
    </source>
</evidence>
<evidence type="ECO:0000256" key="2">
    <source>
        <dbReference type="ARBA" id="ARBA00022723"/>
    </source>
</evidence>
<dbReference type="GO" id="GO:0016705">
    <property type="term" value="F:oxidoreductase activity, acting on paired donors, with incorporation or reduction of molecular oxygen"/>
    <property type="evidence" value="ECO:0007669"/>
    <property type="project" value="UniProtKB-ARBA"/>
</dbReference>
<reference evidence="10 11" key="1">
    <citation type="submission" date="2016-11" db="EMBL/GenBank/DDBJ databases">
        <authorList>
            <person name="Jaros S."/>
            <person name="Januszkiewicz K."/>
            <person name="Wedrychowicz H."/>
        </authorList>
    </citation>
    <scope>NUCLEOTIDE SEQUENCE [LARGE SCALE GENOMIC DNA]</scope>
    <source>
        <strain evidence="10 11">DSM 25660</strain>
    </source>
</reference>
<dbReference type="GO" id="GO:0140097">
    <property type="term" value="F:catalytic activity, acting on DNA"/>
    <property type="evidence" value="ECO:0007669"/>
    <property type="project" value="UniProtKB-ARBA"/>
</dbReference>
<dbReference type="OrthoDB" id="190276at2"/>